<comment type="caution">
    <text evidence="3">The sequence shown here is derived from an EMBL/GenBank/DDBJ whole genome shotgun (WGS) entry which is preliminary data.</text>
</comment>
<dbReference type="PANTHER" id="PTHR13602:SF2">
    <property type="entry name" value="UPF0488 PROTEIN C8ORF33"/>
    <property type="match status" value="1"/>
</dbReference>
<evidence type="ECO:0000313" key="4">
    <source>
        <dbReference type="Proteomes" id="UP001258017"/>
    </source>
</evidence>
<feature type="compositionally biased region" description="Basic residues" evidence="2">
    <location>
        <begin position="1"/>
        <end position="15"/>
    </location>
</feature>
<name>A0AAD9RLW0_9HYME</name>
<dbReference type="EMBL" id="JAIFRP010000031">
    <property type="protein sequence ID" value="KAK2582144.1"/>
    <property type="molecule type" value="Genomic_DNA"/>
</dbReference>
<organism evidence="3 4">
    <name type="scientific">Odynerus spinipes</name>
    <dbReference type="NCBI Taxonomy" id="1348599"/>
    <lineage>
        <taxon>Eukaryota</taxon>
        <taxon>Metazoa</taxon>
        <taxon>Ecdysozoa</taxon>
        <taxon>Arthropoda</taxon>
        <taxon>Hexapoda</taxon>
        <taxon>Insecta</taxon>
        <taxon>Pterygota</taxon>
        <taxon>Neoptera</taxon>
        <taxon>Endopterygota</taxon>
        <taxon>Hymenoptera</taxon>
        <taxon>Apocrita</taxon>
        <taxon>Aculeata</taxon>
        <taxon>Vespoidea</taxon>
        <taxon>Vespidae</taxon>
        <taxon>Eumeninae</taxon>
        <taxon>Odynerus</taxon>
    </lineage>
</organism>
<keyword evidence="4" id="KW-1185">Reference proteome</keyword>
<evidence type="ECO:0000313" key="3">
    <source>
        <dbReference type="EMBL" id="KAK2582144.1"/>
    </source>
</evidence>
<proteinExistence type="inferred from homology"/>
<accession>A0AAD9RLW0</accession>
<gene>
    <name evidence="3" type="ORF">KPH14_004506</name>
</gene>
<sequence>MPPKPKNKVPPKQKNVKPVPQKSTTTDTSSKVETASGLNQEVEDQFILELYWCIQELESSLASGKLQEKPARDIGKSLNTLRSNTAPLVKKRQIMRSMLGNYREKMTQDEQKLSKQATSVKFANTPALTKKFVFLKKACSNTKENTTKVDDNIQKQAQDSLDDCDKSMVEKDTTHEFRFNFQSVT</sequence>
<evidence type="ECO:0000256" key="1">
    <source>
        <dbReference type="ARBA" id="ARBA00005707"/>
    </source>
</evidence>
<reference evidence="3" key="2">
    <citation type="journal article" date="2023" name="Commun. Biol.">
        <title>Intrasexual cuticular hydrocarbon dimorphism in a wasp sheds light on hydrocarbon biosynthesis genes in Hymenoptera.</title>
        <authorList>
            <person name="Moris V.C."/>
            <person name="Podsiadlowski L."/>
            <person name="Martin S."/>
            <person name="Oeyen J.P."/>
            <person name="Donath A."/>
            <person name="Petersen M."/>
            <person name="Wilbrandt J."/>
            <person name="Misof B."/>
            <person name="Liedtke D."/>
            <person name="Thamm M."/>
            <person name="Scheiner R."/>
            <person name="Schmitt T."/>
            <person name="Niehuis O."/>
        </authorList>
    </citation>
    <scope>NUCLEOTIDE SEQUENCE</scope>
    <source>
        <strain evidence="3">GBR_01_08_01A</strain>
    </source>
</reference>
<dbReference type="InterPro" id="IPR029274">
    <property type="entry name" value="DUF4615"/>
</dbReference>
<comment type="similarity">
    <text evidence="1">Belongs to the UPF0488 family.</text>
</comment>
<reference evidence="3" key="1">
    <citation type="submission" date="2021-08" db="EMBL/GenBank/DDBJ databases">
        <authorList>
            <person name="Misof B."/>
            <person name="Oliver O."/>
            <person name="Podsiadlowski L."/>
            <person name="Donath A."/>
            <person name="Peters R."/>
            <person name="Mayer C."/>
            <person name="Rust J."/>
            <person name="Gunkel S."/>
            <person name="Lesny P."/>
            <person name="Martin S."/>
            <person name="Oeyen J.P."/>
            <person name="Petersen M."/>
            <person name="Panagiotis P."/>
            <person name="Wilbrandt J."/>
            <person name="Tanja T."/>
        </authorList>
    </citation>
    <scope>NUCLEOTIDE SEQUENCE</scope>
    <source>
        <strain evidence="3">GBR_01_08_01A</strain>
        <tissue evidence="3">Thorax + abdomen</tissue>
    </source>
</reference>
<dbReference type="Pfam" id="PF15393">
    <property type="entry name" value="DUF4615"/>
    <property type="match status" value="1"/>
</dbReference>
<evidence type="ECO:0000256" key="2">
    <source>
        <dbReference type="SAM" id="MobiDB-lite"/>
    </source>
</evidence>
<feature type="compositionally biased region" description="Polar residues" evidence="2">
    <location>
        <begin position="23"/>
        <end position="36"/>
    </location>
</feature>
<feature type="region of interest" description="Disordered" evidence="2">
    <location>
        <begin position="1"/>
        <end position="36"/>
    </location>
</feature>
<dbReference type="PANTHER" id="PTHR13602">
    <property type="entry name" value="UPF0488 PROTEIN C8ORF33"/>
    <property type="match status" value="1"/>
</dbReference>
<dbReference type="AlphaFoldDB" id="A0AAD9RLW0"/>
<dbReference type="Proteomes" id="UP001258017">
    <property type="component" value="Unassembled WGS sequence"/>
</dbReference>
<protein>
    <submittedName>
        <fullName evidence="3">Uncharacterized protein</fullName>
    </submittedName>
</protein>